<feature type="active site" description="Proton donor 2" evidence="12">
    <location>
        <position position="533"/>
    </location>
</feature>
<dbReference type="EMBL" id="REGN01004106">
    <property type="protein sequence ID" value="RNA19074.1"/>
    <property type="molecule type" value="Genomic_DNA"/>
</dbReference>
<evidence type="ECO:0000256" key="6">
    <source>
        <dbReference type="PIRSR" id="PIRSR601548-10"/>
    </source>
</evidence>
<keyword evidence="15" id="KW-0482">Metalloprotease</keyword>
<dbReference type="GO" id="GO:0005886">
    <property type="term" value="C:plasma membrane"/>
    <property type="evidence" value="ECO:0007669"/>
    <property type="project" value="TreeGrafter"/>
</dbReference>
<feature type="active site" description="Proton acceptor 1" evidence="5">
    <location>
        <position position="404"/>
    </location>
</feature>
<protein>
    <recommendedName>
        <fullName evidence="15">Angiotensin-converting enzyme</fullName>
        <ecNumber evidence="15">3.4.-.-</ecNumber>
    </recommendedName>
</protein>
<feature type="disulfide bond" evidence="10">
    <location>
        <begin position="558"/>
        <end position="570"/>
    </location>
</feature>
<keyword evidence="15" id="KW-0121">Carboxypeptidase</keyword>
<feature type="binding site" evidence="13">
    <location>
        <position position="403"/>
    </location>
    <ligand>
        <name>Zn(2+)</name>
        <dbReference type="ChEBI" id="CHEBI:29105"/>
        <label>2</label>
        <note>catalytic</note>
    </ligand>
</feature>
<evidence type="ECO:0000256" key="3">
    <source>
        <dbReference type="ARBA" id="ARBA00023157"/>
    </source>
</evidence>
<feature type="disulfide bond" evidence="14">
    <location>
        <begin position="983"/>
        <end position="1001"/>
    </location>
</feature>
<evidence type="ECO:0000256" key="16">
    <source>
        <dbReference type="SAM" id="SignalP"/>
    </source>
</evidence>
<gene>
    <name evidence="17" type="ORF">BpHYR1_024077</name>
</gene>
<feature type="binding site" evidence="13">
    <location>
        <position position="431"/>
    </location>
    <ligand>
        <name>Zn(2+)</name>
        <dbReference type="ChEBI" id="CHEBI:29105"/>
        <label>2</label>
        <note>catalytic</note>
    </ligand>
</feature>
<dbReference type="GO" id="GO:0006508">
    <property type="term" value="P:proteolysis"/>
    <property type="evidence" value="ECO:0007669"/>
    <property type="project" value="UniProtKB-KW"/>
</dbReference>
<dbReference type="PANTHER" id="PTHR10514">
    <property type="entry name" value="ANGIOTENSIN-CONVERTING ENZYME"/>
    <property type="match status" value="1"/>
</dbReference>
<dbReference type="GO" id="GO:0046872">
    <property type="term" value="F:metal ion binding"/>
    <property type="evidence" value="ECO:0007669"/>
    <property type="project" value="UniProtKB-KW"/>
</dbReference>
<evidence type="ECO:0000256" key="15">
    <source>
        <dbReference type="RuleBase" id="RU361144"/>
    </source>
</evidence>
<evidence type="ECO:0000313" key="18">
    <source>
        <dbReference type="Proteomes" id="UP000276133"/>
    </source>
</evidence>
<feature type="glycosylation site" description="N-linked (GlcNAc...) (complex) asparagine" evidence="6">
    <location>
        <position position="124"/>
    </location>
</feature>
<dbReference type="PROSITE" id="PS52011">
    <property type="entry name" value="PEPTIDASE_M2"/>
    <property type="match status" value="2"/>
</dbReference>
<evidence type="ECO:0000256" key="10">
    <source>
        <dbReference type="PIRSR" id="PIRSR601548-4"/>
    </source>
</evidence>
<comment type="cofactor">
    <cofactor evidence="15">
        <name>Zn(2+)</name>
        <dbReference type="ChEBI" id="CHEBI:29105"/>
    </cofactor>
    <text evidence="15">Binds 2 Zn(2+) ions per subunit.</text>
</comment>
<dbReference type="OrthoDB" id="10029630at2759"/>
<organism evidence="17 18">
    <name type="scientific">Brachionus plicatilis</name>
    <name type="common">Marine rotifer</name>
    <name type="synonym">Brachionus muelleri</name>
    <dbReference type="NCBI Taxonomy" id="10195"/>
    <lineage>
        <taxon>Eukaryota</taxon>
        <taxon>Metazoa</taxon>
        <taxon>Spiralia</taxon>
        <taxon>Gnathifera</taxon>
        <taxon>Rotifera</taxon>
        <taxon>Eurotatoria</taxon>
        <taxon>Monogononta</taxon>
        <taxon>Pseudotrocha</taxon>
        <taxon>Ploima</taxon>
        <taxon>Brachionidae</taxon>
        <taxon>Brachionus</taxon>
    </lineage>
</organism>
<feature type="binding site" evidence="13">
    <location>
        <position position="407"/>
    </location>
    <ligand>
        <name>Zn(2+)</name>
        <dbReference type="ChEBI" id="CHEBI:29105"/>
        <label>2</label>
        <note>catalytic</note>
    </ligand>
</feature>
<feature type="disulfide bond" evidence="10 14">
    <location>
        <begin position="372"/>
        <end position="390"/>
    </location>
</feature>
<dbReference type="SUPFAM" id="SSF55486">
    <property type="entry name" value="Metalloproteases ('zincins'), catalytic domain"/>
    <property type="match status" value="2"/>
</dbReference>
<dbReference type="InterPro" id="IPR001548">
    <property type="entry name" value="Peptidase_M2"/>
</dbReference>
<keyword evidence="2 16" id="KW-0732">Signal</keyword>
<reference evidence="17 18" key="1">
    <citation type="journal article" date="2018" name="Sci. Rep.">
        <title>Genomic signatures of local adaptation to the degree of environmental predictability in rotifers.</title>
        <authorList>
            <person name="Franch-Gras L."/>
            <person name="Hahn C."/>
            <person name="Garcia-Roger E.M."/>
            <person name="Carmona M.J."/>
            <person name="Serra M."/>
            <person name="Gomez A."/>
        </authorList>
    </citation>
    <scope>NUCLEOTIDE SEQUENCE [LARGE SCALE GENOMIC DNA]</scope>
    <source>
        <strain evidence="17">HYR1</strain>
    </source>
</reference>
<dbReference type="GO" id="GO:0004180">
    <property type="term" value="F:carboxypeptidase activity"/>
    <property type="evidence" value="ECO:0007669"/>
    <property type="project" value="UniProtKB-KW"/>
</dbReference>
<evidence type="ECO:0000313" key="17">
    <source>
        <dbReference type="EMBL" id="RNA19074.1"/>
    </source>
</evidence>
<dbReference type="Pfam" id="PF01401">
    <property type="entry name" value="Peptidase_M2"/>
    <property type="match status" value="2"/>
</dbReference>
<feature type="binding site" evidence="9">
    <location>
        <position position="403"/>
    </location>
    <ligand>
        <name>Zn(2+)</name>
        <dbReference type="ChEBI" id="CHEBI:29105"/>
        <label>1</label>
        <note>catalytic</note>
    </ligand>
</feature>
<feature type="disulfide bond" evidence="10">
    <location>
        <begin position="170"/>
        <end position="177"/>
    </location>
</feature>
<feature type="active site" description="Proton acceptor 2" evidence="12">
    <location>
        <position position="404"/>
    </location>
</feature>
<evidence type="ECO:0000256" key="2">
    <source>
        <dbReference type="ARBA" id="ARBA00022729"/>
    </source>
</evidence>
<feature type="active site" description="Proton acceptor 2" evidence="7">
    <location>
        <position position="1016"/>
    </location>
</feature>
<evidence type="ECO:0000256" key="9">
    <source>
        <dbReference type="PIRSR" id="PIRSR601548-3"/>
    </source>
</evidence>
<comment type="similarity">
    <text evidence="1 14 15">Belongs to the peptidase M2 family.</text>
</comment>
<proteinExistence type="inferred from homology"/>
<evidence type="ECO:0000256" key="8">
    <source>
        <dbReference type="PIRSR" id="PIRSR601548-2"/>
    </source>
</evidence>
<evidence type="ECO:0000256" key="1">
    <source>
        <dbReference type="ARBA" id="ARBA00008139"/>
    </source>
</evidence>
<dbReference type="PANTHER" id="PTHR10514:SF27">
    <property type="entry name" value="ANGIOTENSIN-CONVERTING ENZYME"/>
    <property type="match status" value="1"/>
</dbReference>
<dbReference type="Proteomes" id="UP000276133">
    <property type="component" value="Unassembled WGS sequence"/>
</dbReference>
<comment type="caution">
    <text evidence="17">The sequence shown here is derived from an EMBL/GenBank/DDBJ whole genome shotgun (WGS) entry which is preliminary data.</text>
</comment>
<feature type="binding site" evidence="9">
    <location>
        <position position="431"/>
    </location>
    <ligand>
        <name>Zn(2+)</name>
        <dbReference type="ChEBI" id="CHEBI:29105"/>
        <label>1</label>
        <note>catalytic</note>
    </ligand>
</feature>
<keyword evidence="4 6" id="KW-0325">Glycoprotein</keyword>
<feature type="active site" description="Proton donor 2" evidence="7">
    <location>
        <position position="1145"/>
    </location>
</feature>
<sequence length="1242" mass="147497">MWQFLAYSFILLLVIVSKTESRLCKHNCHNLKKSHFEKLIKDLENFEIDSKCKISQKCAQSFIDFYNRAYSLISQKHSYALYDLMTNFDENNQQVLVEIEAISNSFILKAQIKSLKFEIDQNWNEELKRQLDFAKKAYLIEISFKNQDDKLKESKLSKKLEYIYANSKVCKNETDECLSLEPELDEVMRESRDYDKLLWAWKGWRDATGPKMRQIFAQLVDMRNKAARENGYKDLSEKWIEDFEDEHFESNYDSLYEQIRPLYEQLHSYVRRKLKNFYGSKYPQNLNPNLIPAHLLGNMWAQSWDNIFDLVVPYPNVNQLNLTKILKEKNYTIKNIFEQSEQFFKSLGLFKMTKSFWSKSLFEKPSDRTVQCHPAAFDFYNGYDFRIKMCTSVNEDYFYIAHHEMGHIQYYMAYKNQPFMFRAGANSAFHEAIGDTISLSVQTIKHLNKINLIDFESLSKEQEINFLMMVALKKIAFLPFGYLIDKWRWELFRGNINESNYNLKWWEMREKFQGVQAPVFRDELSFDPGSKFHIVANIPYSRYFMSNILQFQLYKSLCKHSENEGPLYNCDFYGSKKAGNKLKKMLELGSSKHWSIALQIFTNSSTISAGPLIEYFKPLHNWLIKENSKYSELEIAWSSGIYSDLLSENEIRDLVDRVSSIENEECYEIESCARKWLTEYNKVLRDLSENMAKLKFKKEANDVKNTDERFKNIDYLINQFFEKTQNIAKKFQLNYINWNKYLKRMLHVASNRAITFNSKKENDDYENLLGSLKSIYSKAKVCKNETDECLSLEPELDEVMRESRDYDKLLWAWKGWRDATGPKMRQTFTQLVDMRNKAARENGYKDLSEKWIEDFEDEHFESNYDSLYEQIRPLYEQLHSYVRRKLKNFYGSKYPQNLNPNLIPAHLLGNMWAQSWDNIFDLVVPYPDHSIFNFTNFLSNKMTPNTMFKLAEKFFVSLGMSEMTKEFWQNSMIVKPKNKNDRCQPSTYDFFTGKDFRIKMCVSMKSEKDFLRIHKEMTEIQYFMSYRNQPTIFRRSANPSFHEAIGNSVVLSVLSPKHLKLLKLVSTDSLTKEQEINYLMWVALKKIPFLSYSYALDKWRWDVFKGQINSSNFNQKWWEIKQTIQKIEPPIERTENEFDAGAKFHVANQMPYARYFVSSILEFQFFKALCKLADSPGPLFNCDFSNSVKSGYFLKRMLELGASKHWSEALKVLTNQDKISSDALFEYFKPLYEWLIQENSQN</sequence>
<keyword evidence="9 15" id="KW-0862">Zinc</keyword>
<feature type="chain" id="PRO_5018117105" description="Angiotensin-converting enzyme" evidence="16">
    <location>
        <begin position="22"/>
        <end position="1242"/>
    </location>
</feature>
<dbReference type="EC" id="3.4.-.-" evidence="15"/>
<dbReference type="GO" id="GO:0008241">
    <property type="term" value="F:peptidyl-dipeptidase activity"/>
    <property type="evidence" value="ECO:0007669"/>
    <property type="project" value="InterPro"/>
</dbReference>
<keyword evidence="15" id="KW-0645">Protease</keyword>
<name>A0A3M7R6R1_BRAPC</name>
<feature type="signal peptide" evidence="16">
    <location>
        <begin position="1"/>
        <end position="21"/>
    </location>
</feature>
<dbReference type="GO" id="GO:0008237">
    <property type="term" value="F:metallopeptidase activity"/>
    <property type="evidence" value="ECO:0007669"/>
    <property type="project" value="UniProtKB-KW"/>
</dbReference>
<keyword evidence="9 15" id="KW-0479">Metal-binding</keyword>
<keyword evidence="18" id="KW-1185">Reference proteome</keyword>
<keyword evidence="15" id="KW-0378">Hydrolase</keyword>
<evidence type="ECO:0000256" key="11">
    <source>
        <dbReference type="PIRSR" id="PIRSR601548-5"/>
    </source>
</evidence>
<dbReference type="PRINTS" id="PR00791">
    <property type="entry name" value="PEPDIPTASEA"/>
</dbReference>
<comment type="caution">
    <text evidence="14">Lacks conserved residue(s) required for the propagation of feature annotation.</text>
</comment>
<evidence type="ECO:0000256" key="4">
    <source>
        <dbReference type="ARBA" id="ARBA00023180"/>
    </source>
</evidence>
<dbReference type="STRING" id="10195.A0A3M7R6R1"/>
<keyword evidence="3 10" id="KW-1015">Disulfide bond</keyword>
<evidence type="ECO:0000256" key="7">
    <source>
        <dbReference type="PIRSR" id="PIRSR601548-11"/>
    </source>
</evidence>
<feature type="binding site" evidence="8">
    <location>
        <position position="542"/>
    </location>
    <ligand>
        <name>chloride</name>
        <dbReference type="ChEBI" id="CHEBI:17996"/>
        <label>1</label>
    </ligand>
</feature>
<feature type="active site" description="Proton donor 1" evidence="5">
    <location>
        <position position="533"/>
    </location>
</feature>
<dbReference type="CDD" id="cd06461">
    <property type="entry name" value="M2_ACE"/>
    <property type="match status" value="2"/>
</dbReference>
<dbReference type="SMR" id="A0A3M7R6R1"/>
<feature type="glycosylation site" description="N-linked (GlcNAc...) asparagine" evidence="6">
    <location>
        <position position="87"/>
    </location>
</feature>
<evidence type="ECO:0000256" key="12">
    <source>
        <dbReference type="PIRSR" id="PIRSR601548-6"/>
    </source>
</evidence>
<accession>A0A3M7R6R1</accession>
<evidence type="ECO:0000256" key="5">
    <source>
        <dbReference type="PIRSR" id="PIRSR601548-1"/>
    </source>
</evidence>
<feature type="glycosylation site" description="N-linked (GlcNAc...) asparagine" evidence="11">
    <location>
        <position position="172"/>
    </location>
</feature>
<evidence type="ECO:0000256" key="14">
    <source>
        <dbReference type="PROSITE-ProRule" id="PRU01355"/>
    </source>
</evidence>
<evidence type="ECO:0000256" key="13">
    <source>
        <dbReference type="PIRSR" id="PIRSR601548-8"/>
    </source>
</evidence>
<feature type="binding site" evidence="9">
    <location>
        <position position="407"/>
    </location>
    <ligand>
        <name>Zn(2+)</name>
        <dbReference type="ChEBI" id="CHEBI:29105"/>
        <label>1</label>
        <note>catalytic</note>
    </ligand>
</feature>
<dbReference type="AlphaFoldDB" id="A0A3M7R6R1"/>